<protein>
    <submittedName>
        <fullName evidence="4">GCN5-related N-acetyltransferase</fullName>
    </submittedName>
</protein>
<dbReference type="AlphaFoldDB" id="E1K0J9"/>
<keyword evidence="2" id="KW-0012">Acyltransferase</keyword>
<keyword evidence="1 4" id="KW-0808">Transferase</keyword>
<proteinExistence type="predicted"/>
<accession>E1K0J9</accession>
<evidence type="ECO:0000256" key="2">
    <source>
        <dbReference type="ARBA" id="ARBA00023315"/>
    </source>
</evidence>
<dbReference type="RefSeq" id="WP_005995910.1">
    <property type="nucleotide sequence ID" value="NZ_AECZ01000031.1"/>
</dbReference>
<gene>
    <name evidence="4" type="ORF">DesfrDRAFT_3399</name>
</gene>
<sequence>MPTVERSAGSAFLVLPDLSWIARDDVLSTDRHRELIADGHCWVAVDEHDAPVGFLSAGRLGDGLHIWELAVALELQRRGIGRALLDRAIEAAKAQGFWAITLTTFRHVAWNQPFYEKMGFRVMDPPPRDLQRILDEEAAHGLPMDKRCAMARKP</sequence>
<name>E1K0J9_SOLFR</name>
<dbReference type="Gene3D" id="3.40.630.30">
    <property type="match status" value="1"/>
</dbReference>
<dbReference type="Proteomes" id="UP000006250">
    <property type="component" value="Unassembled WGS sequence"/>
</dbReference>
<evidence type="ECO:0000256" key="1">
    <source>
        <dbReference type="ARBA" id="ARBA00022679"/>
    </source>
</evidence>
<evidence type="ECO:0000313" key="5">
    <source>
        <dbReference type="Proteomes" id="UP000006250"/>
    </source>
</evidence>
<dbReference type="SUPFAM" id="SSF55729">
    <property type="entry name" value="Acyl-CoA N-acyltransferases (Nat)"/>
    <property type="match status" value="1"/>
</dbReference>
<dbReference type="InterPro" id="IPR000182">
    <property type="entry name" value="GNAT_dom"/>
</dbReference>
<dbReference type="InterPro" id="IPR016181">
    <property type="entry name" value="Acyl_CoA_acyltransferase"/>
</dbReference>
<organism evidence="4 5">
    <name type="scientific">Solidesulfovibrio fructosivorans JJ]</name>
    <dbReference type="NCBI Taxonomy" id="596151"/>
    <lineage>
        <taxon>Bacteria</taxon>
        <taxon>Pseudomonadati</taxon>
        <taxon>Thermodesulfobacteriota</taxon>
        <taxon>Desulfovibrionia</taxon>
        <taxon>Desulfovibrionales</taxon>
        <taxon>Desulfovibrionaceae</taxon>
        <taxon>Solidesulfovibrio</taxon>
    </lineage>
</organism>
<comment type="caution">
    <text evidence="4">The sequence shown here is derived from an EMBL/GenBank/DDBJ whole genome shotgun (WGS) entry which is preliminary data.</text>
</comment>
<reference evidence="4 5" key="1">
    <citation type="submission" date="2010-08" db="EMBL/GenBank/DDBJ databases">
        <title>The draft genome of Desulfovibrio fructosovorans JJ.</title>
        <authorList>
            <consortium name="US DOE Joint Genome Institute (JGI-PGF)"/>
            <person name="Lucas S."/>
            <person name="Copeland A."/>
            <person name="Lapidus A."/>
            <person name="Cheng J.-F."/>
            <person name="Bruce D."/>
            <person name="Goodwin L."/>
            <person name="Pitluck S."/>
            <person name="Land M.L."/>
            <person name="Hauser L."/>
            <person name="Chang Y.-J."/>
            <person name="Jeffries C."/>
            <person name="Wall J.D."/>
            <person name="Stahl D.A."/>
            <person name="Arkin A.P."/>
            <person name="Dehal P."/>
            <person name="Stolyar S.M."/>
            <person name="Hazen T.C."/>
            <person name="Woyke T.J."/>
        </authorList>
    </citation>
    <scope>NUCLEOTIDE SEQUENCE [LARGE SCALE GENOMIC DNA]</scope>
    <source>
        <strain evidence="4 5">JJ</strain>
    </source>
</reference>
<dbReference type="PANTHER" id="PTHR43800:SF1">
    <property type="entry name" value="PEPTIDYL-LYSINE N-ACETYLTRANSFERASE YJAB"/>
    <property type="match status" value="1"/>
</dbReference>
<dbReference type="PROSITE" id="PS51186">
    <property type="entry name" value="GNAT"/>
    <property type="match status" value="1"/>
</dbReference>
<evidence type="ECO:0000259" key="3">
    <source>
        <dbReference type="PROSITE" id="PS51186"/>
    </source>
</evidence>
<feature type="domain" description="N-acetyltransferase" evidence="3">
    <location>
        <begin position="1"/>
        <end position="149"/>
    </location>
</feature>
<evidence type="ECO:0000313" key="4">
    <source>
        <dbReference type="EMBL" id="EFL49851.1"/>
    </source>
</evidence>
<dbReference type="STRING" id="596151.DesfrDRAFT_3399"/>
<dbReference type="EMBL" id="AECZ01000031">
    <property type="protein sequence ID" value="EFL49851.1"/>
    <property type="molecule type" value="Genomic_DNA"/>
</dbReference>
<dbReference type="Pfam" id="PF00583">
    <property type="entry name" value="Acetyltransf_1"/>
    <property type="match status" value="1"/>
</dbReference>
<keyword evidence="5" id="KW-1185">Reference proteome</keyword>
<dbReference type="eggNOG" id="COG0456">
    <property type="taxonomic scope" value="Bacteria"/>
</dbReference>
<dbReference type="GO" id="GO:0016747">
    <property type="term" value="F:acyltransferase activity, transferring groups other than amino-acyl groups"/>
    <property type="evidence" value="ECO:0007669"/>
    <property type="project" value="InterPro"/>
</dbReference>
<dbReference type="CDD" id="cd04301">
    <property type="entry name" value="NAT_SF"/>
    <property type="match status" value="1"/>
</dbReference>
<dbReference type="PANTHER" id="PTHR43800">
    <property type="entry name" value="PEPTIDYL-LYSINE N-ACETYLTRANSFERASE YJAB"/>
    <property type="match status" value="1"/>
</dbReference>